<dbReference type="Proteomes" id="UP001626550">
    <property type="component" value="Unassembled WGS sequence"/>
</dbReference>
<dbReference type="EMBL" id="JBJKFK010000659">
    <property type="protein sequence ID" value="KAL3315808.1"/>
    <property type="molecule type" value="Genomic_DNA"/>
</dbReference>
<reference evidence="2 3" key="1">
    <citation type="submission" date="2024-11" db="EMBL/GenBank/DDBJ databases">
        <title>Adaptive evolution of stress response genes in parasites aligns with host niche diversity.</title>
        <authorList>
            <person name="Hahn C."/>
            <person name="Resl P."/>
        </authorList>
    </citation>
    <scope>NUCLEOTIDE SEQUENCE [LARGE SCALE GENOMIC DNA]</scope>
    <source>
        <strain evidence="2">EGGRZ-B1_66</strain>
        <tissue evidence="2">Body</tissue>
    </source>
</reference>
<keyword evidence="3" id="KW-1185">Reference proteome</keyword>
<protein>
    <submittedName>
        <fullName evidence="2">Uncharacterized protein</fullName>
    </submittedName>
</protein>
<comment type="caution">
    <text evidence="2">The sequence shown here is derived from an EMBL/GenBank/DDBJ whole genome shotgun (WGS) entry which is preliminary data.</text>
</comment>
<evidence type="ECO:0000313" key="3">
    <source>
        <dbReference type="Proteomes" id="UP001626550"/>
    </source>
</evidence>
<organism evidence="2 3">
    <name type="scientific">Cichlidogyrus casuarinus</name>
    <dbReference type="NCBI Taxonomy" id="1844966"/>
    <lineage>
        <taxon>Eukaryota</taxon>
        <taxon>Metazoa</taxon>
        <taxon>Spiralia</taxon>
        <taxon>Lophotrochozoa</taxon>
        <taxon>Platyhelminthes</taxon>
        <taxon>Monogenea</taxon>
        <taxon>Monopisthocotylea</taxon>
        <taxon>Dactylogyridea</taxon>
        <taxon>Ancyrocephalidae</taxon>
        <taxon>Cichlidogyrus</taxon>
    </lineage>
</organism>
<feature type="compositionally biased region" description="Polar residues" evidence="1">
    <location>
        <begin position="115"/>
        <end position="134"/>
    </location>
</feature>
<gene>
    <name evidence="2" type="ORF">Ciccas_005547</name>
</gene>
<feature type="region of interest" description="Disordered" evidence="1">
    <location>
        <begin position="76"/>
        <end position="134"/>
    </location>
</feature>
<name>A0ABD2Q8S2_9PLAT</name>
<proteinExistence type="predicted"/>
<evidence type="ECO:0000313" key="2">
    <source>
        <dbReference type="EMBL" id="KAL3315808.1"/>
    </source>
</evidence>
<dbReference type="SUPFAM" id="SSF56371">
    <property type="entry name" value="Ribosome inactivating proteins (RIP)"/>
    <property type="match status" value="1"/>
</dbReference>
<evidence type="ECO:0000256" key="1">
    <source>
        <dbReference type="SAM" id="MobiDB-lite"/>
    </source>
</evidence>
<dbReference type="AlphaFoldDB" id="A0ABD2Q8S2"/>
<dbReference type="InterPro" id="IPR036041">
    <property type="entry name" value="Ribosome-inact_prot_sf"/>
</dbReference>
<accession>A0ABD2Q8S2</accession>
<sequence>MNGFKCLWQTPTHPEDGPVSSYPSNDSFNDYFEHVNLYNPRNANAYLADPTTNFYSNGFQERRNYFDEENQQCSFQRSSESSLDSSASSIEESASQIKRKPSPHNSWESYEGSYPLNQPQYTRRTKPGVQTSADSYEEATSAAASVFAAVAAQHAQYFENIYTRAKAGKTCRISDLSTHESGLEFS</sequence>
<feature type="compositionally biased region" description="Low complexity" evidence="1">
    <location>
        <begin position="78"/>
        <end position="95"/>
    </location>
</feature>